<dbReference type="Gene3D" id="3.40.50.720">
    <property type="entry name" value="NAD(P)-binding Rossmann-like Domain"/>
    <property type="match status" value="1"/>
</dbReference>
<dbReference type="RefSeq" id="WP_154764340.1">
    <property type="nucleotide sequence ID" value="NZ_WMBT01000003.1"/>
</dbReference>
<dbReference type="GO" id="GO:0016491">
    <property type="term" value="F:oxidoreductase activity"/>
    <property type="evidence" value="ECO:0007669"/>
    <property type="project" value="InterPro"/>
</dbReference>
<feature type="domain" description="Enoyl reductase (ER)" evidence="1">
    <location>
        <begin position="10"/>
        <end position="321"/>
    </location>
</feature>
<evidence type="ECO:0000313" key="2">
    <source>
        <dbReference type="EMBL" id="MTE00287.1"/>
    </source>
</evidence>
<name>A0A6L6HM87_9RHOB</name>
<evidence type="ECO:0000313" key="3">
    <source>
        <dbReference type="Proteomes" id="UP000481417"/>
    </source>
</evidence>
<dbReference type="InterPro" id="IPR036291">
    <property type="entry name" value="NAD(P)-bd_dom_sf"/>
</dbReference>
<sequence>MKAMVCKAFGGLEDLSPGILREPKSGPGEILIGVRAAGVNFPDVLILRGAYQVRPAPPFAPGFEVAGTVLDGTDKLPAGTRVMALTASGHGGFAARATARLAEAVRIPDGMDDITAAGFHTVYGTAFHALQDRGGLRAGETLVVLGAGGGVGLAAVEIGVALGARVIAVAGGAEKCAAAVEHGAHETIDHRAEDLRDRVREMTGGQGADVCLDVVGGDAFHVMSRCMNWGGRLLTLGYASGTIPSLPANLPMLKGYALVGVYWGQSVVRDPAGHQQNFARLADLWRAGKLRPKISRVLPFSRAVEALRAFEARTVVGKIVLTPDE</sequence>
<dbReference type="SMART" id="SM00829">
    <property type="entry name" value="PKS_ER"/>
    <property type="match status" value="1"/>
</dbReference>
<dbReference type="InterPro" id="IPR051397">
    <property type="entry name" value="Zn-ADH-like_protein"/>
</dbReference>
<dbReference type="InterPro" id="IPR020843">
    <property type="entry name" value="ER"/>
</dbReference>
<comment type="caution">
    <text evidence="2">The sequence shown here is derived from an EMBL/GenBank/DDBJ whole genome shotgun (WGS) entry which is preliminary data.</text>
</comment>
<protein>
    <submittedName>
        <fullName evidence="2">Zinc-binding dehydrogenase</fullName>
    </submittedName>
</protein>
<evidence type="ECO:0000259" key="1">
    <source>
        <dbReference type="SMART" id="SM00829"/>
    </source>
</evidence>
<accession>A0A6L6HM87</accession>
<dbReference type="PANTHER" id="PTHR43677:SF4">
    <property type="entry name" value="QUINONE OXIDOREDUCTASE-LIKE PROTEIN 2"/>
    <property type="match status" value="1"/>
</dbReference>
<dbReference type="EMBL" id="WMBT01000003">
    <property type="protein sequence ID" value="MTE00287.1"/>
    <property type="molecule type" value="Genomic_DNA"/>
</dbReference>
<dbReference type="PANTHER" id="PTHR43677">
    <property type="entry name" value="SHORT-CHAIN DEHYDROGENASE/REDUCTASE"/>
    <property type="match status" value="1"/>
</dbReference>
<dbReference type="InterPro" id="IPR013154">
    <property type="entry name" value="ADH-like_N"/>
</dbReference>
<reference evidence="2 3" key="1">
    <citation type="submission" date="2019-11" db="EMBL/GenBank/DDBJ databases">
        <authorList>
            <person name="Lang L."/>
        </authorList>
    </citation>
    <scope>NUCLEOTIDE SEQUENCE [LARGE SCALE GENOMIC DNA]</scope>
    <source>
        <strain evidence="2 3">YIM 132242</strain>
    </source>
</reference>
<dbReference type="AlphaFoldDB" id="A0A6L6HM87"/>
<proteinExistence type="predicted"/>
<dbReference type="SUPFAM" id="SSF51735">
    <property type="entry name" value="NAD(P)-binding Rossmann-fold domains"/>
    <property type="match status" value="1"/>
</dbReference>
<dbReference type="InterPro" id="IPR011032">
    <property type="entry name" value="GroES-like_sf"/>
</dbReference>
<dbReference type="Pfam" id="PF08240">
    <property type="entry name" value="ADH_N"/>
    <property type="match status" value="1"/>
</dbReference>
<dbReference type="CDD" id="cd08241">
    <property type="entry name" value="QOR1"/>
    <property type="match status" value="1"/>
</dbReference>
<dbReference type="Proteomes" id="UP000481417">
    <property type="component" value="Unassembled WGS sequence"/>
</dbReference>
<keyword evidence="3" id="KW-1185">Reference proteome</keyword>
<dbReference type="InterPro" id="IPR013149">
    <property type="entry name" value="ADH-like_C"/>
</dbReference>
<organism evidence="2 3">
    <name type="scientific">Paracoccus lichenicola</name>
    <dbReference type="NCBI Taxonomy" id="2665644"/>
    <lineage>
        <taxon>Bacteria</taxon>
        <taxon>Pseudomonadati</taxon>
        <taxon>Pseudomonadota</taxon>
        <taxon>Alphaproteobacteria</taxon>
        <taxon>Rhodobacterales</taxon>
        <taxon>Paracoccaceae</taxon>
        <taxon>Paracoccus</taxon>
    </lineage>
</organism>
<dbReference type="Pfam" id="PF00107">
    <property type="entry name" value="ADH_zinc_N"/>
    <property type="match status" value="1"/>
</dbReference>
<gene>
    <name evidence="2" type="ORF">GIY56_08305</name>
</gene>
<dbReference type="Gene3D" id="3.90.180.10">
    <property type="entry name" value="Medium-chain alcohol dehydrogenases, catalytic domain"/>
    <property type="match status" value="1"/>
</dbReference>
<dbReference type="SUPFAM" id="SSF50129">
    <property type="entry name" value="GroES-like"/>
    <property type="match status" value="1"/>
</dbReference>